<reference evidence="3 4" key="1">
    <citation type="submission" date="2021-04" db="EMBL/GenBank/DDBJ databases">
        <title>Genomics, taxonomy and metabolism of representatives of sulfur bacteria of the genus Thiothrix: Thiothrix fructosivorans QT, Thiothrix unzii A1T and three new species, Thiothrix subterranea sp. nov., Thiothrix litoralis sp. nov. and 'Candidatus Thiothrix anitrata' sp. nov.</title>
        <authorList>
            <person name="Ravin N.V."/>
            <person name="Smolyakov D."/>
            <person name="Rudenko T.S."/>
            <person name="Mardanov A.V."/>
            <person name="Beletsky A.V."/>
            <person name="Markov N.D."/>
            <person name="Fomenkov A.I."/>
            <person name="Roberts R.J."/>
            <person name="Karnachuk O.V."/>
            <person name="Novikov A."/>
            <person name="Grabovich M.Y."/>
        </authorList>
    </citation>
    <scope>NUCLEOTIDE SEQUENCE [LARGE SCALE GENOMIC DNA]</scope>
    <source>
        <strain evidence="3 4">A52</strain>
    </source>
</reference>
<feature type="coiled-coil region" evidence="1">
    <location>
        <begin position="5"/>
        <end position="53"/>
    </location>
</feature>
<proteinExistence type="predicted"/>
<feature type="compositionally biased region" description="Low complexity" evidence="2">
    <location>
        <begin position="148"/>
        <end position="161"/>
    </location>
</feature>
<dbReference type="InterPro" id="IPR011050">
    <property type="entry name" value="Pectin_lyase_fold/virulence"/>
</dbReference>
<evidence type="ECO:0000313" key="3">
    <source>
        <dbReference type="EMBL" id="QTR51440.1"/>
    </source>
</evidence>
<evidence type="ECO:0008006" key="5">
    <source>
        <dbReference type="Google" id="ProtNLM"/>
    </source>
</evidence>
<evidence type="ECO:0000256" key="2">
    <source>
        <dbReference type="SAM" id="MobiDB-lite"/>
    </source>
</evidence>
<dbReference type="Proteomes" id="UP000672027">
    <property type="component" value="Chromosome"/>
</dbReference>
<dbReference type="InterPro" id="IPR012334">
    <property type="entry name" value="Pectin_lyas_fold"/>
</dbReference>
<protein>
    <recommendedName>
        <fullName evidence="5">Right-handed parallel beta-helix repeat-containing protein</fullName>
    </recommendedName>
</protein>
<keyword evidence="1" id="KW-0175">Coiled coil</keyword>
<evidence type="ECO:0000313" key="4">
    <source>
        <dbReference type="Proteomes" id="UP000672027"/>
    </source>
</evidence>
<keyword evidence="4" id="KW-1185">Reference proteome</keyword>
<dbReference type="SUPFAM" id="SSF51126">
    <property type="entry name" value="Pectin lyase-like"/>
    <property type="match status" value="1"/>
</dbReference>
<accession>A0ABX7X6D7</accession>
<dbReference type="RefSeq" id="WP_210229857.1">
    <property type="nucleotide sequence ID" value="NZ_CP072800.1"/>
</dbReference>
<dbReference type="EMBL" id="CP072800">
    <property type="protein sequence ID" value="QTR51440.1"/>
    <property type="molecule type" value="Genomic_DNA"/>
</dbReference>
<dbReference type="Gene3D" id="2.160.20.10">
    <property type="entry name" value="Single-stranded right-handed beta-helix, Pectin lyase-like"/>
    <property type="match status" value="1"/>
</dbReference>
<name>A0ABX7X6D7_9GAMM</name>
<sequence>MGDAITSAQSNIQALRTQAQDLQLKASKAQEYIDQQQTRRDKLLAERDAYVKQNPSAAVLVTPSVAVEPSAAQEPSGCLFAAKSKAKPSAKTAAPPANAAAHPKLMQLNTQIADCDNLIGVWQKRLQEYTSMAEKLTNDANTLEQRGQTPPTNTQTPTTTTPSAVLRRTDIHAPPQNEVLDQGFTADAIHVRRSGQKITGNTIRDSILDTEYGKAQNLVAQAHRDAIQLIPVDQFAGGELENLTIDGNAIHSSGKLQGIFGSDGVFRNLTIRNNVIDTVSDHKITLNGLVGTGNRIENNRDANGQLLPVQLNPIRLGGNLATGNVWILSVSAVDEQQYGYHPIMTGDDGVEHILDARSMPQHRDQANGDVNLRGFPFSEYKQQLRRMTITALLDNDPFLDAAVNAWFLRVAGVLPGSPNVAARLEQTRAAYVTQRDVVISALGAHSNDLQNFFIQALAKWLAQQSK</sequence>
<organism evidence="3 4">
    <name type="scientific">Candidatus Thiothrix anitrata</name>
    <dbReference type="NCBI Taxonomy" id="2823902"/>
    <lineage>
        <taxon>Bacteria</taxon>
        <taxon>Pseudomonadati</taxon>
        <taxon>Pseudomonadota</taxon>
        <taxon>Gammaproteobacteria</taxon>
        <taxon>Thiotrichales</taxon>
        <taxon>Thiotrichaceae</taxon>
        <taxon>Thiothrix</taxon>
    </lineage>
</organism>
<feature type="region of interest" description="Disordered" evidence="2">
    <location>
        <begin position="140"/>
        <end position="161"/>
    </location>
</feature>
<evidence type="ECO:0000256" key="1">
    <source>
        <dbReference type="SAM" id="Coils"/>
    </source>
</evidence>
<gene>
    <name evidence="3" type="ORF">J8380_07835</name>
</gene>